<evidence type="ECO:0000313" key="5">
    <source>
        <dbReference type="Proteomes" id="UP001597267"/>
    </source>
</evidence>
<dbReference type="SUPFAM" id="SSF55729">
    <property type="entry name" value="Acyl-CoA N-acyltransferases (Nat)"/>
    <property type="match status" value="1"/>
</dbReference>
<name>A0ABW4J506_9LACO</name>
<keyword evidence="1" id="KW-0808">Transferase</keyword>
<dbReference type="Pfam" id="PF00583">
    <property type="entry name" value="Acetyltransf_1"/>
    <property type="match status" value="1"/>
</dbReference>
<dbReference type="InterPro" id="IPR016181">
    <property type="entry name" value="Acyl_CoA_acyltransferase"/>
</dbReference>
<feature type="domain" description="N-acetyltransferase" evidence="3">
    <location>
        <begin position="3"/>
        <end position="144"/>
    </location>
</feature>
<evidence type="ECO:0000256" key="2">
    <source>
        <dbReference type="ARBA" id="ARBA00023315"/>
    </source>
</evidence>
<keyword evidence="5" id="KW-1185">Reference proteome</keyword>
<accession>A0ABW4J506</accession>
<dbReference type="InterPro" id="IPR050680">
    <property type="entry name" value="YpeA/RimI_acetyltransf"/>
</dbReference>
<organism evidence="4 5">
    <name type="scientific">Agrilactobacillus yilanensis</name>
    <dbReference type="NCBI Taxonomy" id="2485997"/>
    <lineage>
        <taxon>Bacteria</taxon>
        <taxon>Bacillati</taxon>
        <taxon>Bacillota</taxon>
        <taxon>Bacilli</taxon>
        <taxon>Lactobacillales</taxon>
        <taxon>Lactobacillaceae</taxon>
        <taxon>Agrilactobacillus</taxon>
    </lineage>
</organism>
<evidence type="ECO:0000313" key="4">
    <source>
        <dbReference type="EMBL" id="MFD1670743.1"/>
    </source>
</evidence>
<proteinExistence type="predicted"/>
<dbReference type="RefSeq" id="WP_125712802.1">
    <property type="nucleotide sequence ID" value="NZ_JBHTOP010000002.1"/>
</dbReference>
<dbReference type="PANTHER" id="PTHR43420">
    <property type="entry name" value="ACETYLTRANSFERASE"/>
    <property type="match status" value="1"/>
</dbReference>
<sequence>MTEIYRVAEVWQLADVYFIRRQTKIHGIPVTLAGEFDEKFNHHYHYILLKEGEDPVSTLRVNFENEDFAKIERVSTLEKFQNKGYGRALIQAAESWISERGYHKIIITSLDTAVGFYQKLGYVPDYDIHYSGEVPIIHLEKNIY</sequence>
<dbReference type="PROSITE" id="PS51186">
    <property type="entry name" value="GNAT"/>
    <property type="match status" value="1"/>
</dbReference>
<dbReference type="InterPro" id="IPR000182">
    <property type="entry name" value="GNAT_dom"/>
</dbReference>
<dbReference type="Proteomes" id="UP001597267">
    <property type="component" value="Unassembled WGS sequence"/>
</dbReference>
<dbReference type="Gene3D" id="3.40.630.30">
    <property type="match status" value="1"/>
</dbReference>
<evidence type="ECO:0000259" key="3">
    <source>
        <dbReference type="PROSITE" id="PS51186"/>
    </source>
</evidence>
<reference evidence="5" key="1">
    <citation type="journal article" date="2019" name="Int. J. Syst. Evol. Microbiol.">
        <title>The Global Catalogue of Microorganisms (GCM) 10K type strain sequencing project: providing services to taxonomists for standard genome sequencing and annotation.</title>
        <authorList>
            <consortium name="The Broad Institute Genomics Platform"/>
            <consortium name="The Broad Institute Genome Sequencing Center for Infectious Disease"/>
            <person name="Wu L."/>
            <person name="Ma J."/>
        </authorList>
    </citation>
    <scope>NUCLEOTIDE SEQUENCE [LARGE SCALE GENOMIC DNA]</scope>
    <source>
        <strain evidence="5">CCM 8896</strain>
    </source>
</reference>
<protein>
    <submittedName>
        <fullName evidence="4">GNAT family N-acetyltransferase</fullName>
    </submittedName>
</protein>
<evidence type="ECO:0000256" key="1">
    <source>
        <dbReference type="ARBA" id="ARBA00022679"/>
    </source>
</evidence>
<gene>
    <name evidence="4" type="ORF">ACFQ5M_01395</name>
</gene>
<comment type="caution">
    <text evidence="4">The sequence shown here is derived from an EMBL/GenBank/DDBJ whole genome shotgun (WGS) entry which is preliminary data.</text>
</comment>
<dbReference type="CDD" id="cd04301">
    <property type="entry name" value="NAT_SF"/>
    <property type="match status" value="1"/>
</dbReference>
<keyword evidence="2" id="KW-0012">Acyltransferase</keyword>
<dbReference type="EMBL" id="JBHTOP010000002">
    <property type="protein sequence ID" value="MFD1670743.1"/>
    <property type="molecule type" value="Genomic_DNA"/>
</dbReference>